<sequence>MHVVIRLQNHGCRNHKLWWIVVAPRKRNIKGRFIEHVGYWVPHERKVVQRSVILNKPRIRYWLAMGAGVTPKVHRFLSWVDLLPAPLIKFGSKTLYEKPKIPISVDTFKPFNKPFQSSIEYQFLDKIQENLVNNDLKRKILYSQQKVEEIPATSVELEKEWDRLRAEVYQIEKDSKAVNPEKKELVFKKINEIAKQWFTEKRMEGLKQLSIEKANIKVDTQNLKEQIMLQNLAIQTQKSLEDKSTWINDLIPLSEDEAFRYILKVKRRIKQARQAYKKIYEFAYAQSQVVSRAFIDDYLRKRNYRQRPVSNEQHPDQKHNMIETLHYIPVNRPVHPLPDFEAYDPEDYTDIKRQSEQLIKNKSYSIPNVYLEPDQIEPQINNNIGGYIKGQGGRKRNQKGQLQISNLRKKIKEAYKARYGINK</sequence>
<dbReference type="NCBIfam" id="TIGR00002">
    <property type="entry name" value="S16"/>
    <property type="match status" value="1"/>
</dbReference>
<evidence type="ECO:0000313" key="1">
    <source>
        <dbReference type="EMBL" id="CAD8057118.1"/>
    </source>
</evidence>
<gene>
    <name evidence="1" type="ORF">PSON_ATCC_30995.1.T0110025</name>
</gene>
<protein>
    <recommendedName>
        <fullName evidence="3">Ribosomal protein S16</fullName>
    </recommendedName>
</protein>
<dbReference type="PANTHER" id="PTHR12919">
    <property type="entry name" value="30S RIBOSOMAL PROTEIN S16"/>
    <property type="match status" value="1"/>
</dbReference>
<dbReference type="Pfam" id="PF00886">
    <property type="entry name" value="Ribosomal_S16"/>
    <property type="match status" value="1"/>
</dbReference>
<reference evidence="1" key="1">
    <citation type="submission" date="2021-01" db="EMBL/GenBank/DDBJ databases">
        <authorList>
            <consortium name="Genoscope - CEA"/>
            <person name="William W."/>
        </authorList>
    </citation>
    <scope>NUCLEOTIDE SEQUENCE</scope>
</reference>
<dbReference type="PANTHER" id="PTHR12919:SF20">
    <property type="entry name" value="SMALL RIBOSOMAL SUBUNIT PROTEIN BS16M"/>
    <property type="match status" value="1"/>
</dbReference>
<comment type="caution">
    <text evidence="1">The sequence shown here is derived from an EMBL/GenBank/DDBJ whole genome shotgun (WGS) entry which is preliminary data.</text>
</comment>
<organism evidence="1 2">
    <name type="scientific">Paramecium sonneborni</name>
    <dbReference type="NCBI Taxonomy" id="65129"/>
    <lineage>
        <taxon>Eukaryota</taxon>
        <taxon>Sar</taxon>
        <taxon>Alveolata</taxon>
        <taxon>Ciliophora</taxon>
        <taxon>Intramacronucleata</taxon>
        <taxon>Oligohymenophorea</taxon>
        <taxon>Peniculida</taxon>
        <taxon>Parameciidae</taxon>
        <taxon>Paramecium</taxon>
    </lineage>
</organism>
<dbReference type="AlphaFoldDB" id="A0A8S1KPB6"/>
<evidence type="ECO:0000313" key="2">
    <source>
        <dbReference type="Proteomes" id="UP000692954"/>
    </source>
</evidence>
<dbReference type="GO" id="GO:0015935">
    <property type="term" value="C:small ribosomal subunit"/>
    <property type="evidence" value="ECO:0007669"/>
    <property type="project" value="TreeGrafter"/>
</dbReference>
<dbReference type="InterPro" id="IPR000307">
    <property type="entry name" value="Ribosomal_bS16"/>
</dbReference>
<accession>A0A8S1KPB6</accession>
<dbReference type="GO" id="GO:0005739">
    <property type="term" value="C:mitochondrion"/>
    <property type="evidence" value="ECO:0007669"/>
    <property type="project" value="GOC"/>
</dbReference>
<dbReference type="GO" id="GO:0032543">
    <property type="term" value="P:mitochondrial translation"/>
    <property type="evidence" value="ECO:0007669"/>
    <property type="project" value="TreeGrafter"/>
</dbReference>
<dbReference type="GO" id="GO:0003735">
    <property type="term" value="F:structural constituent of ribosome"/>
    <property type="evidence" value="ECO:0007669"/>
    <property type="project" value="InterPro"/>
</dbReference>
<proteinExistence type="predicted"/>
<keyword evidence="2" id="KW-1185">Reference proteome</keyword>
<evidence type="ECO:0008006" key="3">
    <source>
        <dbReference type="Google" id="ProtNLM"/>
    </source>
</evidence>
<dbReference type="EMBL" id="CAJJDN010000011">
    <property type="protein sequence ID" value="CAD8057118.1"/>
    <property type="molecule type" value="Genomic_DNA"/>
</dbReference>
<dbReference type="Proteomes" id="UP000692954">
    <property type="component" value="Unassembled WGS sequence"/>
</dbReference>
<dbReference type="OrthoDB" id="287841at2759"/>
<name>A0A8S1KPB6_9CILI</name>